<dbReference type="PANTHER" id="PTHR45726">
    <property type="entry name" value="LEUKOTRIENE A-4 HYDROLASE"/>
    <property type="match status" value="1"/>
</dbReference>
<keyword evidence="2" id="KW-0862">Zinc</keyword>
<dbReference type="Pfam" id="PF01433">
    <property type="entry name" value="Peptidase_M1"/>
    <property type="match status" value="1"/>
</dbReference>
<reference key="1">
    <citation type="submission" date="2010-11" db="EMBL/GenBank/DDBJ databases">
        <title>The complete genome of Leadbetterella byssophila DSM 17132.</title>
        <authorList>
            <consortium name="US DOE Joint Genome Institute (JGI-PGF)"/>
            <person name="Lucas S."/>
            <person name="Copeland A."/>
            <person name="Lapidus A."/>
            <person name="Glavina del Rio T."/>
            <person name="Dalin E."/>
            <person name="Tice H."/>
            <person name="Bruce D."/>
            <person name="Goodwin L."/>
            <person name="Pitluck S."/>
            <person name="Kyrpides N."/>
            <person name="Mavromatis K."/>
            <person name="Ivanova N."/>
            <person name="Teshima H."/>
            <person name="Brettin T."/>
            <person name="Detter J.C."/>
            <person name="Han C."/>
            <person name="Tapia R."/>
            <person name="Land M."/>
            <person name="Hauser L."/>
            <person name="Markowitz V."/>
            <person name="Cheng J.-F."/>
            <person name="Hugenholtz P."/>
            <person name="Woyke T."/>
            <person name="Wu D."/>
            <person name="Tindall B."/>
            <person name="Pomrenke H.G."/>
            <person name="Brambilla E."/>
            <person name="Klenk H.-P."/>
            <person name="Eisen J.A."/>
        </authorList>
    </citation>
    <scope>NUCLEOTIDE SEQUENCE [LARGE SCALE GENOMIC DNA]</scope>
    <source>
        <strain>DSM 17132</strain>
    </source>
</reference>
<evidence type="ECO:0000256" key="2">
    <source>
        <dbReference type="PIRSR" id="PIRSR634015-3"/>
    </source>
</evidence>
<dbReference type="RefSeq" id="WP_013410004.1">
    <property type="nucleotide sequence ID" value="NC_014655.1"/>
</dbReference>
<evidence type="ECO:0000259" key="4">
    <source>
        <dbReference type="Pfam" id="PF01433"/>
    </source>
</evidence>
<name>E4RX64_LEAB4</name>
<feature type="domain" description="Peptidase M1 membrane alanine aminopeptidase" evidence="4">
    <location>
        <begin position="279"/>
        <end position="488"/>
    </location>
</feature>
<gene>
    <name evidence="5" type="ordered locus">Lbys_3328</name>
</gene>
<keyword evidence="3" id="KW-0732">Signal</keyword>
<keyword evidence="5" id="KW-0645">Protease</keyword>
<dbReference type="AlphaFoldDB" id="E4RX64"/>
<dbReference type="PANTHER" id="PTHR45726:SF3">
    <property type="entry name" value="LEUKOTRIENE A-4 HYDROLASE"/>
    <property type="match status" value="1"/>
</dbReference>
<keyword evidence="2" id="KW-0479">Metal-binding</keyword>
<keyword evidence="5" id="KW-0378">Hydrolase</keyword>
<feature type="binding site" evidence="2">
    <location>
        <position position="347"/>
    </location>
    <ligand>
        <name>Zn(2+)</name>
        <dbReference type="ChEBI" id="CHEBI:29105"/>
        <note>catalytic</note>
    </ligand>
</feature>
<dbReference type="OrthoDB" id="9814383at2"/>
<feature type="active site" description="Proton donor" evidence="1">
    <location>
        <position position="432"/>
    </location>
</feature>
<dbReference type="GO" id="GO:0004177">
    <property type="term" value="F:aminopeptidase activity"/>
    <property type="evidence" value="ECO:0007669"/>
    <property type="project" value="UniProtKB-KW"/>
</dbReference>
<dbReference type="STRING" id="649349.Lbys_3328"/>
<organism evidence="5 6">
    <name type="scientific">Leadbetterella byssophila (strain DSM 17132 / JCM 16389 / KACC 11308 / NBRC 106382 / 4M15)</name>
    <dbReference type="NCBI Taxonomy" id="649349"/>
    <lineage>
        <taxon>Bacteria</taxon>
        <taxon>Pseudomonadati</taxon>
        <taxon>Bacteroidota</taxon>
        <taxon>Cytophagia</taxon>
        <taxon>Cytophagales</taxon>
        <taxon>Leadbetterellaceae</taxon>
        <taxon>Leadbetterella</taxon>
    </lineage>
</organism>
<dbReference type="eggNOG" id="COG0308">
    <property type="taxonomic scope" value="Bacteria"/>
</dbReference>
<dbReference type="KEGG" id="lby:Lbys_3328"/>
<keyword evidence="5" id="KW-0031">Aminopeptidase</keyword>
<evidence type="ECO:0000313" key="6">
    <source>
        <dbReference type="Proteomes" id="UP000007435"/>
    </source>
</evidence>
<accession>E4RX64</accession>
<dbReference type="InterPro" id="IPR034015">
    <property type="entry name" value="M1_LTA4H"/>
</dbReference>
<protein>
    <submittedName>
        <fullName evidence="5">Peptidase M1 membrane alanine aminopeptidase</fullName>
    </submittedName>
</protein>
<dbReference type="GO" id="GO:0008237">
    <property type="term" value="F:metallopeptidase activity"/>
    <property type="evidence" value="ECO:0007669"/>
    <property type="project" value="InterPro"/>
</dbReference>
<feature type="binding site" evidence="2">
    <location>
        <position position="343"/>
    </location>
    <ligand>
        <name>Zn(2+)</name>
        <dbReference type="ChEBI" id="CHEBI:29105"/>
        <note>catalytic</note>
    </ligand>
</feature>
<feature type="active site" description="Proton acceptor" evidence="1">
    <location>
        <position position="344"/>
    </location>
</feature>
<dbReference type="SUPFAM" id="SSF55486">
    <property type="entry name" value="Metalloproteases ('zincins'), catalytic domain"/>
    <property type="match status" value="1"/>
</dbReference>
<dbReference type="EMBL" id="CP002305">
    <property type="protein sequence ID" value="ADQ18979.1"/>
    <property type="molecule type" value="Genomic_DNA"/>
</dbReference>
<comment type="cofactor">
    <cofactor evidence="2">
        <name>Zn(2+)</name>
        <dbReference type="ChEBI" id="CHEBI:29105"/>
    </cofactor>
    <text evidence="2">Binds 1 zinc ion per subunit.</text>
</comment>
<keyword evidence="6" id="KW-1185">Reference proteome</keyword>
<evidence type="ECO:0000313" key="5">
    <source>
        <dbReference type="EMBL" id="ADQ18979.1"/>
    </source>
</evidence>
<dbReference type="InterPro" id="IPR014782">
    <property type="entry name" value="Peptidase_M1_dom"/>
</dbReference>
<dbReference type="Gene3D" id="1.10.390.10">
    <property type="entry name" value="Neutral Protease Domain 2"/>
    <property type="match status" value="1"/>
</dbReference>
<evidence type="ECO:0000256" key="1">
    <source>
        <dbReference type="PIRSR" id="PIRSR634015-1"/>
    </source>
</evidence>
<proteinExistence type="predicted"/>
<feature type="signal peptide" evidence="3">
    <location>
        <begin position="1"/>
        <end position="21"/>
    </location>
</feature>
<reference evidence="5 6" key="2">
    <citation type="journal article" date="2011" name="Stand. Genomic Sci.">
        <title>Complete genome sequence of Leadbetterella byssophila type strain (4M15).</title>
        <authorList>
            <person name="Abt B."/>
            <person name="Teshima H."/>
            <person name="Lucas S."/>
            <person name="Lapidus A."/>
            <person name="Del Rio T.G."/>
            <person name="Nolan M."/>
            <person name="Tice H."/>
            <person name="Cheng J.F."/>
            <person name="Pitluck S."/>
            <person name="Liolios K."/>
            <person name="Pagani I."/>
            <person name="Ivanova N."/>
            <person name="Mavromatis K."/>
            <person name="Pati A."/>
            <person name="Tapia R."/>
            <person name="Han C."/>
            <person name="Goodwin L."/>
            <person name="Chen A."/>
            <person name="Palaniappan K."/>
            <person name="Land M."/>
            <person name="Hauser L."/>
            <person name="Chang Y.J."/>
            <person name="Jeffries C.D."/>
            <person name="Rohde M."/>
            <person name="Goker M."/>
            <person name="Tindall B.J."/>
            <person name="Detter J.C."/>
            <person name="Woyke T."/>
            <person name="Bristow J."/>
            <person name="Eisen J.A."/>
            <person name="Markowitz V."/>
            <person name="Hugenholtz P."/>
            <person name="Klenk H.P."/>
            <person name="Kyrpides N.C."/>
        </authorList>
    </citation>
    <scope>NUCLEOTIDE SEQUENCE [LARGE SCALE GENOMIC DNA]</scope>
    <source>
        <strain evidence="6">DSM 17132 / JCM 16389 / KACC 11308 / NBRC 106382 / 4M15</strain>
    </source>
</reference>
<dbReference type="CDD" id="cd09604">
    <property type="entry name" value="M1_APN_like"/>
    <property type="match status" value="1"/>
</dbReference>
<sequence>MPKSTLVRFFALLFLTVNSFAQVANYDIEVSLEPKSKKLKGTQILHWTNTTSHPASELQFHLYLNAFKDLESSFMKESGGRLRNDKLDPTNSENFGHINILKISGKGIGKGKFIQPDNFNEKDHTVISYPLGQPVLPGQSLKIELEFEAKLPKIFARTGWSEGNYFFVGQWFPKIGVLEENGEWNCHQFHANTEFYADFGTYNVKINAPKEFLIGATGELIDEKALKNERKLWIFRAQNVHDFAWTASPNYIAVKEEYKGISLTALMQKENKYQANRYLESVKKAIDFMEERVGKYPHSTLTMVDPSYTGSGSGGMEYPTLITCGTVWGLGKWMKFPELVTIHEFVHQYFQGILASNEFENSWMDEGFTQYFEARILEAAYPPGAIVSLFGFHVTDAEISRTSYVSMPNPAIAPIRMDAWKYPKGTYSVFSYTKPATVLRTMERWLGTDVMDKILKTYFEEFKFKHPRPEDFFNTAIKVSGKPELEDFFKQTILEAKVCDYYVKDISTVKGKSIVELDNKYDMLLPVQVKVQFKDGSSKSFTWDGVPRKFEFKKEVVSVNIDLERVNQLDLNLLNNSLSVEAPKNVIARYAGLFMFWVQSLFAVV</sequence>
<feature type="binding site" evidence="2">
    <location>
        <position position="366"/>
    </location>
    <ligand>
        <name>Zn(2+)</name>
        <dbReference type="ChEBI" id="CHEBI:29105"/>
        <note>catalytic</note>
    </ligand>
</feature>
<feature type="chain" id="PRO_5003185914" evidence="3">
    <location>
        <begin position="22"/>
        <end position="605"/>
    </location>
</feature>
<evidence type="ECO:0000256" key="3">
    <source>
        <dbReference type="SAM" id="SignalP"/>
    </source>
</evidence>
<dbReference type="GO" id="GO:0008270">
    <property type="term" value="F:zinc ion binding"/>
    <property type="evidence" value="ECO:0007669"/>
    <property type="project" value="InterPro"/>
</dbReference>
<dbReference type="Proteomes" id="UP000007435">
    <property type="component" value="Chromosome"/>
</dbReference>
<dbReference type="HOGENOM" id="CLU_015077_1_0_10"/>
<dbReference type="InterPro" id="IPR027268">
    <property type="entry name" value="Peptidase_M4/M1_CTD_sf"/>
</dbReference>